<evidence type="ECO:0000313" key="15">
    <source>
        <dbReference type="Proteomes" id="UP000006310"/>
    </source>
</evidence>
<dbReference type="OMA" id="IRVYNID"/>
<keyword evidence="4 12" id="KW-0336">GPI-anchor</keyword>
<dbReference type="GO" id="GO:0098552">
    <property type="term" value="C:side of membrane"/>
    <property type="evidence" value="ECO:0007669"/>
    <property type="project" value="UniProtKB-KW"/>
</dbReference>
<dbReference type="KEGG" id="kng:KNAG_0A01310"/>
<dbReference type="GO" id="GO:0042124">
    <property type="term" value="F:1,3-beta-glucanosyltransferase activity"/>
    <property type="evidence" value="ECO:0007669"/>
    <property type="project" value="EnsemblFungi"/>
</dbReference>
<dbReference type="InterPro" id="IPR004886">
    <property type="entry name" value="Glucanosyltransferase"/>
</dbReference>
<dbReference type="OrthoDB" id="421038at2759"/>
<dbReference type="eggNOG" id="ENOG502QRZZ">
    <property type="taxonomic scope" value="Eukaryota"/>
</dbReference>
<keyword evidence="9" id="KW-0325">Glycoprotein</keyword>
<evidence type="ECO:0000256" key="2">
    <source>
        <dbReference type="ARBA" id="ARBA00004589"/>
    </source>
</evidence>
<evidence type="ECO:0000256" key="13">
    <source>
        <dbReference type="SAM" id="MobiDB-lite"/>
    </source>
</evidence>
<dbReference type="InterPro" id="IPR017853">
    <property type="entry name" value="GH"/>
</dbReference>
<feature type="chain" id="PRO_5005136956" description="1,3-beta-glucanosyltransferase" evidence="12">
    <location>
        <begin position="23"/>
        <end position="475"/>
    </location>
</feature>
<evidence type="ECO:0000256" key="12">
    <source>
        <dbReference type="RuleBase" id="RU361209"/>
    </source>
</evidence>
<evidence type="ECO:0000313" key="14">
    <source>
        <dbReference type="EMBL" id="CCK67820.1"/>
    </source>
</evidence>
<reference evidence="15" key="2">
    <citation type="submission" date="2012-08" db="EMBL/GenBank/DDBJ databases">
        <title>Genome sequence of Kazachstania naganishii.</title>
        <authorList>
            <person name="Gordon J.L."/>
            <person name="Armisen D."/>
            <person name="Proux-Wera E."/>
            <person name="OhEigeartaigh S.S."/>
            <person name="Byrne K.P."/>
            <person name="Wolfe K.H."/>
        </authorList>
    </citation>
    <scope>NUCLEOTIDE SEQUENCE [LARGE SCALE GENOMIC DNA]</scope>
    <source>
        <strain evidence="15">ATCC MYA-139 / BCRC 22969 / CBS 8797 / CCRC 22969 / KCTC 17520 / NBRC 10181 / NCYC 3082</strain>
    </source>
</reference>
<evidence type="ECO:0000256" key="5">
    <source>
        <dbReference type="ARBA" id="ARBA00022679"/>
    </source>
</evidence>
<evidence type="ECO:0000256" key="1">
    <source>
        <dbReference type="ARBA" id="ARBA00004196"/>
    </source>
</evidence>
<dbReference type="RefSeq" id="XP_022462066.1">
    <property type="nucleotide sequence ID" value="XM_022607340.1"/>
</dbReference>
<dbReference type="PANTHER" id="PTHR31468">
    <property type="entry name" value="1,3-BETA-GLUCANOSYLTRANSFERASE GAS1"/>
    <property type="match status" value="1"/>
</dbReference>
<gene>
    <name evidence="14" type="primary">KNAG0A01310</name>
    <name evidence="14" type="ordered locus">KNAG_0A01310</name>
</gene>
<dbReference type="GO" id="GO:0071970">
    <property type="term" value="P:fungal-type cell wall (1-&gt;3)-beta-D-glucan biosynthetic process"/>
    <property type="evidence" value="ECO:0007669"/>
    <property type="project" value="TreeGrafter"/>
</dbReference>
<keyword evidence="8" id="KW-1015">Disulfide bond</keyword>
<evidence type="ECO:0000256" key="9">
    <source>
        <dbReference type="ARBA" id="ARBA00023180"/>
    </source>
</evidence>
<dbReference type="GeneID" id="34523455"/>
<dbReference type="AlphaFoldDB" id="J7QZD1"/>
<dbReference type="EC" id="2.4.1.-" evidence="12"/>
<evidence type="ECO:0000256" key="10">
    <source>
        <dbReference type="ARBA" id="ARBA00023288"/>
    </source>
</evidence>
<dbReference type="Pfam" id="PF03198">
    <property type="entry name" value="Glyco_hydro_72"/>
    <property type="match status" value="1"/>
</dbReference>
<keyword evidence="5 12" id="KW-0808">Transferase</keyword>
<dbReference type="EMBL" id="HE978314">
    <property type="protein sequence ID" value="CCK67820.1"/>
    <property type="molecule type" value="Genomic_DNA"/>
</dbReference>
<dbReference type="GO" id="GO:0005886">
    <property type="term" value="C:plasma membrane"/>
    <property type="evidence" value="ECO:0007669"/>
    <property type="project" value="UniProtKB-SubCell"/>
</dbReference>
<keyword evidence="7 12" id="KW-0472">Membrane</keyword>
<dbReference type="Proteomes" id="UP000006310">
    <property type="component" value="Chromosome 1"/>
</dbReference>
<dbReference type="HOGENOM" id="CLU_021855_1_2_1"/>
<feature type="signal peptide" evidence="12">
    <location>
        <begin position="1"/>
        <end position="22"/>
    </location>
</feature>
<evidence type="ECO:0000256" key="7">
    <source>
        <dbReference type="ARBA" id="ARBA00023136"/>
    </source>
</evidence>
<dbReference type="FunFam" id="3.20.20.80:FF:000032">
    <property type="entry name" value="1,3-beta-glucanosyltransferase"/>
    <property type="match status" value="1"/>
</dbReference>
<dbReference type="GO" id="GO:0030476">
    <property type="term" value="P:ascospore wall assembly"/>
    <property type="evidence" value="ECO:0007669"/>
    <property type="project" value="EnsemblFungi"/>
</dbReference>
<dbReference type="GO" id="GO:0009277">
    <property type="term" value="C:fungal-type cell wall"/>
    <property type="evidence" value="ECO:0007669"/>
    <property type="project" value="EnsemblFungi"/>
</dbReference>
<keyword evidence="11" id="KW-0961">Cell wall biogenesis/degradation</keyword>
<keyword evidence="15" id="KW-1185">Reference proteome</keyword>
<sequence>MRLLNAFPQIVFVSLLARGTSGSKQSDRGVHPIETIGNHFIDSVTGEPFFIRGLAYQPGGSAEVNRDSDPLSDPELCARDIPLFQQLGVNTIRIYSLNPHLNHDKCMSMLAAAGIYLLLDVNSPMQTQHLNRYEPWTTYNEDYLSHIFQLVKQFSSYPNTLGVFAGNEVINDKKSSEKSPRYVKQVVGDLKKFVKSHCARNIPVGYSAADDLDYRVSLSKYLECTEGDDDYSVDFYGVNSYQWCGQQTMESSGYNVLADAYKDYTKPVLLSEFGCNRVKPRIFQEVEGLFSKEMLRTFSGGIAYEYSQESNDYGLVEIDVNSGDVALLGDFKQLQERFNRIDTLAIASEKPRAKSPISCSHKYQNLNIEVDVNSTLSSELIGKGVDIQQGQYVQLQESDLKSTRSVFDVDGRKWTGQSKIDVIRDLSLPGSSPMSPPRDEVKRGTGKQRNVGTVLERPALIIAGAALAGAAFLVL</sequence>
<accession>J7QZD1</accession>
<feature type="region of interest" description="Disordered" evidence="13">
    <location>
        <begin position="426"/>
        <end position="449"/>
    </location>
</feature>
<name>J7QZD1_HUIN7</name>
<comment type="function">
    <text evidence="12">Splits internally a 1,3-beta-glucan molecule and transfers the newly generated reducing end (the donor) to the non-reducing end of another 1,3-beta-glucan molecule (the acceptor) forming a 1,3-beta linkage, resulting in the elongation of 1,3-beta-glucan chains in the cell wall.</text>
</comment>
<comment type="subcellular location">
    <subcellularLocation>
        <location evidence="1">Cell envelope</location>
    </subcellularLocation>
    <subcellularLocation>
        <location evidence="12">Cell membrane</location>
        <topology evidence="12">Lipid-anchor</topology>
        <topology evidence="12">GPI-anchor</topology>
    </subcellularLocation>
    <subcellularLocation>
        <location evidence="2">Membrane</location>
        <topology evidence="2">Lipid-anchor</topology>
        <topology evidence="2">GPI-anchor</topology>
    </subcellularLocation>
</comment>
<dbReference type="Gene3D" id="3.20.20.80">
    <property type="entry name" value="Glycosidases"/>
    <property type="match status" value="1"/>
</dbReference>
<organism evidence="14 15">
    <name type="scientific">Huiozyma naganishii (strain ATCC MYA-139 / BCRC 22969 / CBS 8797 / KCTC 17520 / NBRC 10181 / NCYC 3082 / Yp74L-3)</name>
    <name type="common">Yeast</name>
    <name type="synonym">Kazachstania naganishii</name>
    <dbReference type="NCBI Taxonomy" id="1071383"/>
    <lineage>
        <taxon>Eukaryota</taxon>
        <taxon>Fungi</taxon>
        <taxon>Dikarya</taxon>
        <taxon>Ascomycota</taxon>
        <taxon>Saccharomycotina</taxon>
        <taxon>Saccharomycetes</taxon>
        <taxon>Saccharomycetales</taxon>
        <taxon>Saccharomycetaceae</taxon>
        <taxon>Huiozyma</taxon>
    </lineage>
</organism>
<keyword evidence="10 12" id="KW-0449">Lipoprotein</keyword>
<evidence type="ECO:0000256" key="4">
    <source>
        <dbReference type="ARBA" id="ARBA00022622"/>
    </source>
</evidence>
<dbReference type="SUPFAM" id="SSF51445">
    <property type="entry name" value="(Trans)glycosidases"/>
    <property type="match status" value="1"/>
</dbReference>
<reference evidence="14 15" key="1">
    <citation type="journal article" date="2011" name="Proc. Natl. Acad. Sci. U.S.A.">
        <title>Evolutionary erosion of yeast sex chromosomes by mating-type switching accidents.</title>
        <authorList>
            <person name="Gordon J.L."/>
            <person name="Armisen D."/>
            <person name="Proux-Wera E."/>
            <person name="Oheigeartaigh S.S."/>
            <person name="Byrne K.P."/>
            <person name="Wolfe K.H."/>
        </authorList>
    </citation>
    <scope>NUCLEOTIDE SEQUENCE [LARGE SCALE GENOMIC DNA]</scope>
    <source>
        <strain evidence="15">ATCC MYA-139 / BCRC 22969 / CBS 8797 / CCRC 22969 / KCTC 17520 / NBRC 10181 / NCYC 3082</strain>
    </source>
</reference>
<evidence type="ECO:0000256" key="6">
    <source>
        <dbReference type="ARBA" id="ARBA00022729"/>
    </source>
</evidence>
<evidence type="ECO:0000256" key="8">
    <source>
        <dbReference type="ARBA" id="ARBA00023157"/>
    </source>
</evidence>
<dbReference type="PANTHER" id="PTHR31468:SF14">
    <property type="entry name" value="1,3-BETA-GLUCANOSYLTRANSFERASE GAS4"/>
    <property type="match status" value="1"/>
</dbReference>
<comment type="similarity">
    <text evidence="3 12">Belongs to the glycosyl hydrolase 72 family.</text>
</comment>
<proteinExistence type="inferred from homology"/>
<evidence type="ECO:0000256" key="3">
    <source>
        <dbReference type="ARBA" id="ARBA00007528"/>
    </source>
</evidence>
<keyword evidence="6 12" id="KW-0732">Signal</keyword>
<evidence type="ECO:0000256" key="11">
    <source>
        <dbReference type="ARBA" id="ARBA00023316"/>
    </source>
</evidence>
<protein>
    <recommendedName>
        <fullName evidence="12">1,3-beta-glucanosyltransferase</fullName>
        <ecNumber evidence="12">2.4.1.-</ecNumber>
    </recommendedName>
</protein>